<dbReference type="InterPro" id="IPR057326">
    <property type="entry name" value="KR_dom"/>
</dbReference>
<dbReference type="GO" id="GO:0016491">
    <property type="term" value="F:oxidoreductase activity"/>
    <property type="evidence" value="ECO:0007669"/>
    <property type="project" value="UniProtKB-KW"/>
</dbReference>
<keyword evidence="2" id="KW-0560">Oxidoreductase</keyword>
<dbReference type="Pfam" id="PF00106">
    <property type="entry name" value="adh_short"/>
    <property type="match status" value="1"/>
</dbReference>
<evidence type="ECO:0000256" key="1">
    <source>
        <dbReference type="ARBA" id="ARBA00006484"/>
    </source>
</evidence>
<dbReference type="EMBL" id="CP003597">
    <property type="protein sequence ID" value="AFY85854.1"/>
    <property type="molecule type" value="Genomic_DNA"/>
</dbReference>
<dbReference type="SUPFAM" id="SSF51735">
    <property type="entry name" value="NAD(P)-binding Rossmann-fold domains"/>
    <property type="match status" value="1"/>
</dbReference>
<organism evidence="5 6">
    <name type="scientific">Chroococcidiopsis thermalis (strain PCC 7203)</name>
    <dbReference type="NCBI Taxonomy" id="251229"/>
    <lineage>
        <taxon>Bacteria</taxon>
        <taxon>Bacillati</taxon>
        <taxon>Cyanobacteriota</taxon>
        <taxon>Cyanophyceae</taxon>
        <taxon>Chroococcidiopsidales</taxon>
        <taxon>Chroococcidiopsidaceae</taxon>
        <taxon>Chroococcidiopsis</taxon>
    </lineage>
</organism>
<evidence type="ECO:0000259" key="4">
    <source>
        <dbReference type="SMART" id="SM00822"/>
    </source>
</evidence>
<evidence type="ECO:0000313" key="5">
    <source>
        <dbReference type="EMBL" id="AFY85854.1"/>
    </source>
</evidence>
<evidence type="ECO:0000313" key="6">
    <source>
        <dbReference type="Proteomes" id="UP000010384"/>
    </source>
</evidence>
<dbReference type="InterPro" id="IPR051911">
    <property type="entry name" value="SDR_oxidoreductase"/>
</dbReference>
<dbReference type="PRINTS" id="PR00081">
    <property type="entry name" value="GDHRDH"/>
</dbReference>
<evidence type="ECO:0000256" key="2">
    <source>
        <dbReference type="ARBA" id="ARBA00023002"/>
    </source>
</evidence>
<dbReference type="AlphaFoldDB" id="K9TV41"/>
<dbReference type="FunCoup" id="K9TV41">
    <property type="interactions" value="209"/>
</dbReference>
<dbReference type="RefSeq" id="WP_015152405.1">
    <property type="nucleotide sequence ID" value="NC_019695.1"/>
</dbReference>
<sequence length="290" mass="30811">MTSVQNSRVWLITGSSSGFGRAIAQAVLDRGEKVVVTARNPQHVEDIQTKYPDRALAVQLDVTQPAQVKAAVETAIAKFGGIDVLVNNAGYGTMGALEELSDEATRRQFETNVFGALNMMRAVLPSMRQHRSGYILNLSSVGGFVSFPGAGIHCATKFALEALSEALVKEVEALGIKIIIVEPGAFRTDFNGRSLVLADTQIADYEPIVGGLRQWLQDMDGKQPGDPVKAAEAMIQAVNSDNPPLRLALGADAVDAIETKLESVKAEMEAWKDVAVNTAYEGAAVGAIGG</sequence>
<reference evidence="5 6" key="1">
    <citation type="submission" date="2012-06" db="EMBL/GenBank/DDBJ databases">
        <title>Finished chromosome of genome of Chroococcidiopsis thermalis PCC 7203.</title>
        <authorList>
            <consortium name="US DOE Joint Genome Institute"/>
            <person name="Gugger M."/>
            <person name="Coursin T."/>
            <person name="Rippka R."/>
            <person name="Tandeau De Marsac N."/>
            <person name="Huntemann M."/>
            <person name="Wei C.-L."/>
            <person name="Han J."/>
            <person name="Detter J.C."/>
            <person name="Han C."/>
            <person name="Tapia R."/>
            <person name="Davenport K."/>
            <person name="Daligault H."/>
            <person name="Erkkila T."/>
            <person name="Gu W."/>
            <person name="Munk A.C.C."/>
            <person name="Teshima H."/>
            <person name="Xu Y."/>
            <person name="Chain P."/>
            <person name="Chen A."/>
            <person name="Krypides N."/>
            <person name="Mavromatis K."/>
            <person name="Markowitz V."/>
            <person name="Szeto E."/>
            <person name="Ivanova N."/>
            <person name="Mikhailova N."/>
            <person name="Ovchinnikova G."/>
            <person name="Pagani I."/>
            <person name="Pati A."/>
            <person name="Goodwin L."/>
            <person name="Peters L."/>
            <person name="Pitluck S."/>
            <person name="Woyke T."/>
            <person name="Kerfeld C."/>
        </authorList>
    </citation>
    <scope>NUCLEOTIDE SEQUENCE [LARGE SCALE GENOMIC DNA]</scope>
    <source>
        <strain evidence="5 6">PCC 7203</strain>
    </source>
</reference>
<dbReference type="Proteomes" id="UP000010384">
    <property type="component" value="Chromosome"/>
</dbReference>
<dbReference type="STRING" id="251229.Chro_0300"/>
<dbReference type="SMART" id="SM00822">
    <property type="entry name" value="PKS_KR"/>
    <property type="match status" value="1"/>
</dbReference>
<comment type="similarity">
    <text evidence="1 3">Belongs to the short-chain dehydrogenases/reductases (SDR) family.</text>
</comment>
<dbReference type="eggNOG" id="COG4221">
    <property type="taxonomic scope" value="Bacteria"/>
</dbReference>
<protein>
    <submittedName>
        <fullName evidence="5">Short-chain dehydrogenase/reductase SDR</fullName>
    </submittedName>
</protein>
<dbReference type="HOGENOM" id="CLU_010194_2_9_3"/>
<feature type="domain" description="Ketoreductase" evidence="4">
    <location>
        <begin position="8"/>
        <end position="177"/>
    </location>
</feature>
<dbReference type="CDD" id="cd05374">
    <property type="entry name" value="17beta-HSD-like_SDR_c"/>
    <property type="match status" value="1"/>
</dbReference>
<dbReference type="InParanoid" id="K9TV41"/>
<name>K9TV41_CHRTP</name>
<dbReference type="KEGG" id="cthe:Chro_0300"/>
<dbReference type="NCBIfam" id="NF004824">
    <property type="entry name" value="PRK06180.1"/>
    <property type="match status" value="1"/>
</dbReference>
<evidence type="ECO:0000256" key="3">
    <source>
        <dbReference type="RuleBase" id="RU000363"/>
    </source>
</evidence>
<dbReference type="InterPro" id="IPR036291">
    <property type="entry name" value="NAD(P)-bd_dom_sf"/>
</dbReference>
<proteinExistence type="inferred from homology"/>
<dbReference type="PANTHER" id="PTHR43976">
    <property type="entry name" value="SHORT CHAIN DEHYDROGENASE"/>
    <property type="match status" value="1"/>
</dbReference>
<dbReference type="InterPro" id="IPR002347">
    <property type="entry name" value="SDR_fam"/>
</dbReference>
<keyword evidence="6" id="KW-1185">Reference proteome</keyword>
<dbReference type="PRINTS" id="PR00080">
    <property type="entry name" value="SDRFAMILY"/>
</dbReference>
<dbReference type="NCBIfam" id="NF006114">
    <property type="entry name" value="PRK08263.1"/>
    <property type="match status" value="1"/>
</dbReference>
<dbReference type="PANTHER" id="PTHR43976:SF16">
    <property type="entry name" value="SHORT-CHAIN DEHYDROGENASE_REDUCTASE FAMILY PROTEIN"/>
    <property type="match status" value="1"/>
</dbReference>
<dbReference type="Gene3D" id="3.40.50.720">
    <property type="entry name" value="NAD(P)-binding Rossmann-like Domain"/>
    <property type="match status" value="1"/>
</dbReference>
<accession>K9TV41</accession>
<dbReference type="OrthoDB" id="9775296at2"/>
<gene>
    <name evidence="5" type="ORF">Chro_0300</name>
</gene>